<organism evidence="2 3">
    <name type="scientific">Rubroshorea leprosula</name>
    <dbReference type="NCBI Taxonomy" id="152421"/>
    <lineage>
        <taxon>Eukaryota</taxon>
        <taxon>Viridiplantae</taxon>
        <taxon>Streptophyta</taxon>
        <taxon>Embryophyta</taxon>
        <taxon>Tracheophyta</taxon>
        <taxon>Spermatophyta</taxon>
        <taxon>Magnoliopsida</taxon>
        <taxon>eudicotyledons</taxon>
        <taxon>Gunneridae</taxon>
        <taxon>Pentapetalae</taxon>
        <taxon>rosids</taxon>
        <taxon>malvids</taxon>
        <taxon>Malvales</taxon>
        <taxon>Dipterocarpaceae</taxon>
        <taxon>Rubroshorea</taxon>
    </lineage>
</organism>
<accession>A0AAV5IGH5</accession>
<protein>
    <submittedName>
        <fullName evidence="2">Uncharacterized protein</fullName>
    </submittedName>
</protein>
<dbReference type="AlphaFoldDB" id="A0AAV5IGH5"/>
<keyword evidence="3" id="KW-1185">Reference proteome</keyword>
<feature type="region of interest" description="Disordered" evidence="1">
    <location>
        <begin position="27"/>
        <end position="55"/>
    </location>
</feature>
<reference evidence="2 3" key="1">
    <citation type="journal article" date="2021" name="Commun. Biol.">
        <title>The genome of Shorea leprosula (Dipterocarpaceae) highlights the ecological relevance of drought in aseasonal tropical rainforests.</title>
        <authorList>
            <person name="Ng K.K.S."/>
            <person name="Kobayashi M.J."/>
            <person name="Fawcett J.A."/>
            <person name="Hatakeyama M."/>
            <person name="Paape T."/>
            <person name="Ng C.H."/>
            <person name="Ang C.C."/>
            <person name="Tnah L.H."/>
            <person name="Lee C.T."/>
            <person name="Nishiyama T."/>
            <person name="Sese J."/>
            <person name="O'Brien M.J."/>
            <person name="Copetti D."/>
            <person name="Mohd Noor M.I."/>
            <person name="Ong R.C."/>
            <person name="Putra M."/>
            <person name="Sireger I.Z."/>
            <person name="Indrioko S."/>
            <person name="Kosugi Y."/>
            <person name="Izuno A."/>
            <person name="Isagi Y."/>
            <person name="Lee S.L."/>
            <person name="Shimizu K.K."/>
        </authorList>
    </citation>
    <scope>NUCLEOTIDE SEQUENCE [LARGE SCALE GENOMIC DNA]</scope>
    <source>
        <strain evidence="2">214</strain>
    </source>
</reference>
<dbReference type="EMBL" id="BPVZ01000010">
    <property type="protein sequence ID" value="GKU96385.1"/>
    <property type="molecule type" value="Genomic_DNA"/>
</dbReference>
<comment type="caution">
    <text evidence="2">The sequence shown here is derived from an EMBL/GenBank/DDBJ whole genome shotgun (WGS) entry which is preliminary data.</text>
</comment>
<name>A0AAV5IGH5_9ROSI</name>
<evidence type="ECO:0000313" key="2">
    <source>
        <dbReference type="EMBL" id="GKU96385.1"/>
    </source>
</evidence>
<sequence>MAALIESQDMQGFLDGEYVMPVAKITPTGSINAEGPKRTNGNQNKRKGNGFNKFNSKGKGFFQGNGTNSTYNSASANYFSHAAIPDSAVLFPLQPPEEKKRGTSHALRNRKLPDLLCPSSPVRRLLLLVGCDLLRFWIREFLPCTCRRLLPQPSSVLLANFCRVTVHGGVTVHRHWSPLLFTPQGLIFNGNLND</sequence>
<proteinExistence type="predicted"/>
<gene>
    <name evidence="2" type="ORF">SLEP1_g9626</name>
</gene>
<evidence type="ECO:0000256" key="1">
    <source>
        <dbReference type="SAM" id="MobiDB-lite"/>
    </source>
</evidence>
<evidence type="ECO:0000313" key="3">
    <source>
        <dbReference type="Proteomes" id="UP001054252"/>
    </source>
</evidence>
<dbReference type="Proteomes" id="UP001054252">
    <property type="component" value="Unassembled WGS sequence"/>
</dbReference>